<proteinExistence type="predicted"/>
<evidence type="ECO:0000256" key="1">
    <source>
        <dbReference type="SAM" id="SignalP"/>
    </source>
</evidence>
<dbReference type="AlphaFoldDB" id="A0A323UK32"/>
<reference evidence="2 3" key="1">
    <citation type="submission" date="2018-06" db="EMBL/GenBank/DDBJ databases">
        <title>Draft Whole-Genome Sequence of the purple photosynthetic bacterium Rhodospeudomonas palustris XCP.</title>
        <authorList>
            <person name="Rayyan A."/>
            <person name="Meyer T.E."/>
            <person name="Kyndt J.A."/>
        </authorList>
    </citation>
    <scope>NUCLEOTIDE SEQUENCE [LARGE SCALE GENOMIC DNA]</scope>
    <source>
        <strain evidence="2 3">XCP</strain>
    </source>
</reference>
<comment type="caution">
    <text evidence="2">The sequence shown here is derived from an EMBL/GenBank/DDBJ whole genome shotgun (WGS) entry which is preliminary data.</text>
</comment>
<sequence>MGALRVLAVLFVSATYLFSGIAHAFNDFDADESQARIGIEMLSALSDAIKHVKDSPGAGHHCHGCFSASIPAQPMAELTAVELDEIVVGWDASPLIGRTRGLDPPPPKSLI</sequence>
<evidence type="ECO:0008006" key="4">
    <source>
        <dbReference type="Google" id="ProtNLM"/>
    </source>
</evidence>
<dbReference type="EMBL" id="QKQS01000010">
    <property type="protein sequence ID" value="PZA12854.1"/>
    <property type="molecule type" value="Genomic_DNA"/>
</dbReference>
<feature type="chain" id="PRO_5016367743" description="DUF2946 domain-containing protein" evidence="1">
    <location>
        <begin position="25"/>
        <end position="111"/>
    </location>
</feature>
<gene>
    <name evidence="2" type="ORF">DNX69_06615</name>
</gene>
<name>A0A323UK32_RHOPL</name>
<evidence type="ECO:0000313" key="3">
    <source>
        <dbReference type="Proteomes" id="UP000248134"/>
    </source>
</evidence>
<organism evidence="2 3">
    <name type="scientific">Rhodopseudomonas palustris</name>
    <dbReference type="NCBI Taxonomy" id="1076"/>
    <lineage>
        <taxon>Bacteria</taxon>
        <taxon>Pseudomonadati</taxon>
        <taxon>Pseudomonadota</taxon>
        <taxon>Alphaproteobacteria</taxon>
        <taxon>Hyphomicrobiales</taxon>
        <taxon>Nitrobacteraceae</taxon>
        <taxon>Rhodopseudomonas</taxon>
    </lineage>
</organism>
<protein>
    <recommendedName>
        <fullName evidence="4">DUF2946 domain-containing protein</fullName>
    </recommendedName>
</protein>
<accession>A0A323UK32</accession>
<feature type="signal peptide" evidence="1">
    <location>
        <begin position="1"/>
        <end position="24"/>
    </location>
</feature>
<evidence type="ECO:0000313" key="2">
    <source>
        <dbReference type="EMBL" id="PZA12854.1"/>
    </source>
</evidence>
<dbReference type="Proteomes" id="UP000248134">
    <property type="component" value="Unassembled WGS sequence"/>
</dbReference>
<keyword evidence="1" id="KW-0732">Signal</keyword>